<organism evidence="1 2">
    <name type="scientific">Caerostris extrusa</name>
    <name type="common">Bark spider</name>
    <name type="synonym">Caerostris bankana</name>
    <dbReference type="NCBI Taxonomy" id="172846"/>
    <lineage>
        <taxon>Eukaryota</taxon>
        <taxon>Metazoa</taxon>
        <taxon>Ecdysozoa</taxon>
        <taxon>Arthropoda</taxon>
        <taxon>Chelicerata</taxon>
        <taxon>Arachnida</taxon>
        <taxon>Araneae</taxon>
        <taxon>Araneomorphae</taxon>
        <taxon>Entelegynae</taxon>
        <taxon>Araneoidea</taxon>
        <taxon>Araneidae</taxon>
        <taxon>Caerostris</taxon>
    </lineage>
</organism>
<proteinExistence type="predicted"/>
<protein>
    <submittedName>
        <fullName evidence="1">Mushroom body large-type Kenyon cell-specific protein 1</fullName>
    </submittedName>
</protein>
<keyword evidence="2" id="KW-1185">Reference proteome</keyword>
<evidence type="ECO:0000313" key="2">
    <source>
        <dbReference type="Proteomes" id="UP001054945"/>
    </source>
</evidence>
<dbReference type="AlphaFoldDB" id="A0AAV4WN99"/>
<comment type="caution">
    <text evidence="1">The sequence shown here is derived from an EMBL/GenBank/DDBJ whole genome shotgun (WGS) entry which is preliminary data.</text>
</comment>
<sequence length="76" mass="8545">MEQRDSIYSWLGATSRGADGSTEMENTLQPFTDLESETSTDWYPEDTCYFCNAKKQPPYDPASGIIPTVEGYNSLH</sequence>
<name>A0AAV4WN99_CAEEX</name>
<dbReference type="Proteomes" id="UP001054945">
    <property type="component" value="Unassembled WGS sequence"/>
</dbReference>
<evidence type="ECO:0000313" key="1">
    <source>
        <dbReference type="EMBL" id="GIY83028.1"/>
    </source>
</evidence>
<accession>A0AAV4WN99</accession>
<dbReference type="EMBL" id="BPLR01016326">
    <property type="protein sequence ID" value="GIY83028.1"/>
    <property type="molecule type" value="Genomic_DNA"/>
</dbReference>
<gene>
    <name evidence="1" type="primary">Mblk-1</name>
    <name evidence="1" type="ORF">CEXT_178071</name>
</gene>
<reference evidence="1 2" key="1">
    <citation type="submission" date="2021-06" db="EMBL/GenBank/DDBJ databases">
        <title>Caerostris extrusa draft genome.</title>
        <authorList>
            <person name="Kono N."/>
            <person name="Arakawa K."/>
        </authorList>
    </citation>
    <scope>NUCLEOTIDE SEQUENCE [LARGE SCALE GENOMIC DNA]</scope>
</reference>